<proteinExistence type="predicted"/>
<dbReference type="InterPro" id="IPR043519">
    <property type="entry name" value="NT_sf"/>
</dbReference>
<evidence type="ECO:0008006" key="4">
    <source>
        <dbReference type="Google" id="ProtNLM"/>
    </source>
</evidence>
<dbReference type="EMBL" id="CP029289">
    <property type="protein sequence ID" value="AWR93879.1"/>
    <property type="molecule type" value="Genomic_DNA"/>
</dbReference>
<feature type="coiled-coil region" evidence="1">
    <location>
        <begin position="71"/>
        <end position="99"/>
    </location>
</feature>
<accession>A0A2U9ID01</accession>
<name>A0A2U9ID01_9CREN</name>
<protein>
    <recommendedName>
        <fullName evidence="4">Nucleotidyltransferase domain-containing protein</fullName>
    </recommendedName>
</protein>
<evidence type="ECO:0000313" key="2">
    <source>
        <dbReference type="EMBL" id="AWR93879.1"/>
    </source>
</evidence>
<dbReference type="SUPFAM" id="SSF81301">
    <property type="entry name" value="Nucleotidyltransferase"/>
    <property type="match status" value="1"/>
</dbReference>
<dbReference type="KEGG" id="abri:DFR85_03845"/>
<evidence type="ECO:0000256" key="1">
    <source>
        <dbReference type="SAM" id="Coils"/>
    </source>
</evidence>
<gene>
    <name evidence="2" type="ORF">DFR85_03845</name>
</gene>
<dbReference type="AlphaFoldDB" id="A0A2U9ID01"/>
<dbReference type="RefSeq" id="WP_110269763.1">
    <property type="nucleotide sequence ID" value="NZ_CP029289.2"/>
</dbReference>
<dbReference type="GeneID" id="36831259"/>
<keyword evidence="3" id="KW-1185">Reference proteome</keyword>
<evidence type="ECO:0000313" key="3">
    <source>
        <dbReference type="Proteomes" id="UP000248044"/>
    </source>
</evidence>
<dbReference type="Proteomes" id="UP000248044">
    <property type="component" value="Chromosome"/>
</dbReference>
<reference evidence="2 3" key="1">
    <citation type="submission" date="2018-05" db="EMBL/GenBank/DDBJ databases">
        <title>Complete Genome Sequences of Extremely Thermoacidophilic, Metal-Mobilizing Type-Strain Members of the Archaeal Family Sulfolobaceae: Acidianus brierleyi DSM-1651T, Acidianus sulfidivorans DSM-18786T, Metallosphaera hakonensis DSM-7519T, and Metallosphaera prunae DSM-10039T.</title>
        <authorList>
            <person name="Counts J.A."/>
            <person name="Kelly R.M."/>
        </authorList>
    </citation>
    <scope>NUCLEOTIDE SEQUENCE [LARGE SCALE GENOMIC DNA]</scope>
    <source>
        <strain evidence="2 3">DSM 1651</strain>
    </source>
</reference>
<sequence>MIRLVAIYGSLERDIDVLIVVDKLDELFNVFESILPLKPLDLHILTTETFNYLIHEDPFYVNVVVNGKILVKNMKINVNELKQEAIKKAKELVEKFCEEDTYKSFMSLVYYYLISLGIFPKDVYEASKILGYKNIKYAQISKEALCSKFSAGKNFSSTSTKIN</sequence>
<keyword evidence="1" id="KW-0175">Coiled coil</keyword>
<organism evidence="2 3">
    <name type="scientific">Acidianus brierleyi</name>
    <dbReference type="NCBI Taxonomy" id="41673"/>
    <lineage>
        <taxon>Archaea</taxon>
        <taxon>Thermoproteota</taxon>
        <taxon>Thermoprotei</taxon>
        <taxon>Sulfolobales</taxon>
        <taxon>Sulfolobaceae</taxon>
        <taxon>Acidianus</taxon>
    </lineage>
</organism>